<dbReference type="GO" id="GO:1904047">
    <property type="term" value="F:S-adenosyl-L-methionine binding"/>
    <property type="evidence" value="ECO:0007669"/>
    <property type="project" value="UniProtKB-UniRule"/>
</dbReference>
<dbReference type="EC" id="4.1.99.22" evidence="1 12"/>
<evidence type="ECO:0000256" key="5">
    <source>
        <dbReference type="ARBA" id="ARBA00022741"/>
    </source>
</evidence>
<dbReference type="GO" id="GO:0061799">
    <property type="term" value="F:cyclic pyranopterin monophosphate synthase activity"/>
    <property type="evidence" value="ECO:0007669"/>
    <property type="project" value="TreeGrafter"/>
</dbReference>
<keyword evidence="9 12" id="KW-0501">Molybdenum cofactor biosynthesis</keyword>
<keyword evidence="4 12" id="KW-0479">Metal-binding</keyword>
<evidence type="ECO:0000256" key="7">
    <source>
        <dbReference type="ARBA" id="ARBA00023014"/>
    </source>
</evidence>
<feature type="binding site" evidence="12">
    <location>
        <position position="27"/>
    </location>
    <ligand>
        <name>[4Fe-4S] cluster</name>
        <dbReference type="ChEBI" id="CHEBI:49883"/>
        <label>1</label>
        <note>4Fe-4S-S-AdoMet</note>
    </ligand>
</feature>
<dbReference type="SFLD" id="SFLDS00029">
    <property type="entry name" value="Radical_SAM"/>
    <property type="match status" value="1"/>
</dbReference>
<feature type="binding site" evidence="12">
    <location>
        <position position="26"/>
    </location>
    <ligand>
        <name>S-adenosyl-L-methionine</name>
        <dbReference type="ChEBI" id="CHEBI:59789"/>
    </ligand>
</feature>
<evidence type="ECO:0000256" key="2">
    <source>
        <dbReference type="ARBA" id="ARBA00022485"/>
    </source>
</evidence>
<dbReference type="SUPFAM" id="SSF102114">
    <property type="entry name" value="Radical SAM enzymes"/>
    <property type="match status" value="1"/>
</dbReference>
<dbReference type="AlphaFoldDB" id="A0A354YXV6"/>
<dbReference type="InterPro" id="IPR006638">
    <property type="entry name" value="Elp3/MiaA/NifB-like_rSAM"/>
</dbReference>
<keyword evidence="3 12" id="KW-0949">S-adenosyl-L-methionine</keyword>
<feature type="binding site" evidence="12">
    <location>
        <position position="20"/>
    </location>
    <ligand>
        <name>[4Fe-4S] cluster</name>
        <dbReference type="ChEBI" id="CHEBI:49883"/>
        <label>1</label>
        <note>4Fe-4S-S-AdoMet</note>
    </ligand>
</feature>
<dbReference type="GO" id="GO:0061798">
    <property type="term" value="F:GTP 3',8'-cyclase activity"/>
    <property type="evidence" value="ECO:0007669"/>
    <property type="project" value="UniProtKB-UniRule"/>
</dbReference>
<evidence type="ECO:0000256" key="11">
    <source>
        <dbReference type="ARBA" id="ARBA00048697"/>
    </source>
</evidence>
<evidence type="ECO:0000256" key="10">
    <source>
        <dbReference type="ARBA" id="ARBA00023239"/>
    </source>
</evidence>
<feature type="binding site" evidence="12">
    <location>
        <position position="94"/>
    </location>
    <ligand>
        <name>GTP</name>
        <dbReference type="ChEBI" id="CHEBI:37565"/>
    </ligand>
</feature>
<comment type="caution">
    <text evidence="14">The sequence shown here is derived from an EMBL/GenBank/DDBJ whole genome shotgun (WGS) entry which is preliminary data.</text>
</comment>
<dbReference type="InterPro" id="IPR007197">
    <property type="entry name" value="rSAM"/>
</dbReference>
<comment type="catalytic activity">
    <reaction evidence="11 12">
        <text>GTP + AH2 + S-adenosyl-L-methionine = (8S)-3',8-cyclo-7,8-dihydroguanosine 5'-triphosphate + 5'-deoxyadenosine + L-methionine + A + H(+)</text>
        <dbReference type="Rhea" id="RHEA:49576"/>
        <dbReference type="ChEBI" id="CHEBI:13193"/>
        <dbReference type="ChEBI" id="CHEBI:15378"/>
        <dbReference type="ChEBI" id="CHEBI:17319"/>
        <dbReference type="ChEBI" id="CHEBI:17499"/>
        <dbReference type="ChEBI" id="CHEBI:37565"/>
        <dbReference type="ChEBI" id="CHEBI:57844"/>
        <dbReference type="ChEBI" id="CHEBI:59789"/>
        <dbReference type="ChEBI" id="CHEBI:131766"/>
        <dbReference type="EC" id="4.1.99.22"/>
    </reaction>
</comment>
<reference evidence="14 15" key="1">
    <citation type="journal article" date="2018" name="Nat. Biotechnol.">
        <title>A standardized bacterial taxonomy based on genome phylogeny substantially revises the tree of life.</title>
        <authorList>
            <person name="Parks D.H."/>
            <person name="Chuvochina M."/>
            <person name="Waite D.W."/>
            <person name="Rinke C."/>
            <person name="Skarshewski A."/>
            <person name="Chaumeil P.A."/>
            <person name="Hugenholtz P."/>
        </authorList>
    </citation>
    <scope>NUCLEOTIDE SEQUENCE [LARGE SCALE GENOMIC DNA]</scope>
    <source>
        <strain evidence="14">UBA10948</strain>
    </source>
</reference>
<keyword evidence="8 12" id="KW-0342">GTP-binding</keyword>
<feature type="binding site" evidence="12">
    <location>
        <position position="13"/>
    </location>
    <ligand>
        <name>GTP</name>
        <dbReference type="ChEBI" id="CHEBI:37565"/>
    </ligand>
</feature>
<feature type="binding site" evidence="12">
    <location>
        <position position="189"/>
    </location>
    <ligand>
        <name>S-adenosyl-L-methionine</name>
        <dbReference type="ChEBI" id="CHEBI:59789"/>
    </ligand>
</feature>
<evidence type="ECO:0000256" key="3">
    <source>
        <dbReference type="ARBA" id="ARBA00022691"/>
    </source>
</evidence>
<dbReference type="PROSITE" id="PS51918">
    <property type="entry name" value="RADICAL_SAM"/>
    <property type="match status" value="1"/>
</dbReference>
<feature type="binding site" evidence="12">
    <location>
        <begin position="258"/>
        <end position="260"/>
    </location>
    <ligand>
        <name>GTP</name>
        <dbReference type="ChEBI" id="CHEBI:37565"/>
    </ligand>
</feature>
<evidence type="ECO:0000256" key="12">
    <source>
        <dbReference type="HAMAP-Rule" id="MF_01225"/>
    </source>
</evidence>
<dbReference type="InterPro" id="IPR050105">
    <property type="entry name" value="MoCo_biosynth_MoaA/MoaC"/>
</dbReference>
<evidence type="ECO:0000256" key="6">
    <source>
        <dbReference type="ARBA" id="ARBA00023004"/>
    </source>
</evidence>
<sequence length="326" mass="37166">MLDKHERNINYMRISLTDRCNLRCRYCMPETGVDNLSHYSILSLEEMAKLVRIASELGIQKIRLTGGEPLVRRNVPQLISYIAQIPGIDDIALTTNGTLFAALAEELKTAGLNRVNFSLDSLVPEKFKYITRRGDLSKVKEAIFEALELDMHPVKINMVVIRGFNDDEIIDFVELARKYPLHVRFIEFMPVGDLLFWKQDRMMPSQDIKAYIEESYALTPQKNILGNGPARYYSLEGGEGSLGFISPMSNHFCGECNRIRLTAEGGLRGCLYDKREVNLKTALKNGSSDEEIKELFIRAIKAKPTRHHMNNGWGEENKRKMYQIGG</sequence>
<keyword evidence="5 12" id="KW-0547">Nucleotide-binding</keyword>
<protein>
    <recommendedName>
        <fullName evidence="1 12">GTP 3',8-cyclase</fullName>
        <ecNumber evidence="1 12">4.1.99.22</ecNumber>
    </recommendedName>
    <alternativeName>
        <fullName evidence="12">Molybdenum cofactor biosynthesis protein A</fullName>
    </alternativeName>
</protein>
<dbReference type="PANTHER" id="PTHR22960">
    <property type="entry name" value="MOLYBDOPTERIN COFACTOR SYNTHESIS PROTEIN A"/>
    <property type="match status" value="1"/>
</dbReference>
<dbReference type="CDD" id="cd21117">
    <property type="entry name" value="Twitch_MoaA"/>
    <property type="match status" value="1"/>
</dbReference>
<evidence type="ECO:0000256" key="9">
    <source>
        <dbReference type="ARBA" id="ARBA00023150"/>
    </source>
</evidence>
<feature type="binding site" evidence="12">
    <location>
        <position position="24"/>
    </location>
    <ligand>
        <name>[4Fe-4S] cluster</name>
        <dbReference type="ChEBI" id="CHEBI:49883"/>
        <label>1</label>
        <note>4Fe-4S-S-AdoMet</note>
    </ligand>
</feature>
<dbReference type="GO" id="GO:0005525">
    <property type="term" value="F:GTP binding"/>
    <property type="evidence" value="ECO:0007669"/>
    <property type="project" value="UniProtKB-UniRule"/>
</dbReference>
<dbReference type="NCBIfam" id="NF001199">
    <property type="entry name" value="PRK00164.2-1"/>
    <property type="match status" value="1"/>
</dbReference>
<dbReference type="PROSITE" id="PS01305">
    <property type="entry name" value="MOAA_NIFB_PQQE"/>
    <property type="match status" value="1"/>
</dbReference>
<dbReference type="HAMAP" id="MF_01225_B">
    <property type="entry name" value="MoaA_B"/>
    <property type="match status" value="1"/>
</dbReference>
<dbReference type="RefSeq" id="WP_276621053.1">
    <property type="nucleotide sequence ID" value="NZ_DCDX01000045.1"/>
</dbReference>
<evidence type="ECO:0000256" key="4">
    <source>
        <dbReference type="ARBA" id="ARBA00022723"/>
    </source>
</evidence>
<feature type="binding site" evidence="12">
    <location>
        <position position="256"/>
    </location>
    <ligand>
        <name>[4Fe-4S] cluster</name>
        <dbReference type="ChEBI" id="CHEBI:49883"/>
        <label>2</label>
        <note>4Fe-4S-substrate</note>
    </ligand>
</feature>
<dbReference type="InterPro" id="IPR000385">
    <property type="entry name" value="MoaA_NifB_PqqE_Fe-S-bd_CS"/>
</dbReference>
<dbReference type="SFLD" id="SFLDG01386">
    <property type="entry name" value="main_SPASM_domain-containing"/>
    <property type="match status" value="1"/>
</dbReference>
<keyword evidence="7 12" id="KW-0411">Iron-sulfur</keyword>
<evidence type="ECO:0000256" key="8">
    <source>
        <dbReference type="ARBA" id="ARBA00023134"/>
    </source>
</evidence>
<keyword evidence="2 12" id="KW-0004">4Fe-4S</keyword>
<dbReference type="Proteomes" id="UP000263273">
    <property type="component" value="Unassembled WGS sequence"/>
</dbReference>
<feature type="binding site" evidence="12">
    <location>
        <position position="270"/>
    </location>
    <ligand>
        <name>[4Fe-4S] cluster</name>
        <dbReference type="ChEBI" id="CHEBI:49883"/>
        <label>2</label>
        <note>4Fe-4S-substrate</note>
    </ligand>
</feature>
<dbReference type="GO" id="GO:0051539">
    <property type="term" value="F:4 iron, 4 sulfur cluster binding"/>
    <property type="evidence" value="ECO:0007669"/>
    <property type="project" value="UniProtKB-UniRule"/>
</dbReference>
<dbReference type="InterPro" id="IPR013483">
    <property type="entry name" value="MoaA"/>
</dbReference>
<organism evidence="14 15">
    <name type="scientific">Syntrophomonas wolfei</name>
    <dbReference type="NCBI Taxonomy" id="863"/>
    <lineage>
        <taxon>Bacteria</taxon>
        <taxon>Bacillati</taxon>
        <taxon>Bacillota</taxon>
        <taxon>Clostridia</taxon>
        <taxon>Eubacteriales</taxon>
        <taxon>Syntrophomonadaceae</taxon>
        <taxon>Syntrophomonas</taxon>
    </lineage>
</organism>
<evidence type="ECO:0000313" key="14">
    <source>
        <dbReference type="EMBL" id="HBK54175.1"/>
    </source>
</evidence>
<evidence type="ECO:0000256" key="1">
    <source>
        <dbReference type="ARBA" id="ARBA00012167"/>
    </source>
</evidence>
<feature type="binding site" evidence="12">
    <location>
        <position position="253"/>
    </location>
    <ligand>
        <name>[4Fe-4S] cluster</name>
        <dbReference type="ChEBI" id="CHEBI:49883"/>
        <label>2</label>
        <note>4Fe-4S-substrate</note>
    </ligand>
</feature>
<comment type="similarity">
    <text evidence="12">Belongs to the radical SAM superfamily. MoaA family.</text>
</comment>
<dbReference type="InterPro" id="IPR013785">
    <property type="entry name" value="Aldolase_TIM"/>
</dbReference>
<comment type="function">
    <text evidence="12">Catalyzes the cyclization of GTP to (8S)-3',8-cyclo-7,8-dihydroguanosine 5'-triphosphate.</text>
</comment>
<proteinExistence type="inferred from homology"/>
<feature type="domain" description="Radical SAM core" evidence="13">
    <location>
        <begin position="4"/>
        <end position="227"/>
    </location>
</feature>
<dbReference type="UniPathway" id="UPA00344"/>
<comment type="subunit">
    <text evidence="12">Monomer and homodimer.</text>
</comment>
<feature type="binding site" evidence="12">
    <location>
        <position position="67"/>
    </location>
    <ligand>
        <name>S-adenosyl-L-methionine</name>
        <dbReference type="ChEBI" id="CHEBI:59789"/>
    </ligand>
</feature>
<dbReference type="InterPro" id="IPR040064">
    <property type="entry name" value="MoaA-like"/>
</dbReference>
<dbReference type="Pfam" id="PF04055">
    <property type="entry name" value="Radical_SAM"/>
    <property type="match status" value="1"/>
</dbReference>
<name>A0A354YXV6_9FIRM</name>
<dbReference type="InterPro" id="IPR010505">
    <property type="entry name" value="MoaA_twitch"/>
</dbReference>
<feature type="binding site" evidence="12">
    <location>
        <position position="63"/>
    </location>
    <ligand>
        <name>GTP</name>
        <dbReference type="ChEBI" id="CHEBI:37565"/>
    </ligand>
</feature>
<dbReference type="CDD" id="cd01335">
    <property type="entry name" value="Radical_SAM"/>
    <property type="match status" value="1"/>
</dbReference>
<dbReference type="NCBIfam" id="TIGR02666">
    <property type="entry name" value="moaA"/>
    <property type="match status" value="1"/>
</dbReference>
<gene>
    <name evidence="12 14" type="primary">moaA</name>
    <name evidence="14" type="ORF">DDZ44_09595</name>
</gene>
<keyword evidence="6 12" id="KW-0408">Iron</keyword>
<comment type="cofactor">
    <cofactor evidence="12">
        <name>[4Fe-4S] cluster</name>
        <dbReference type="ChEBI" id="CHEBI:49883"/>
    </cofactor>
    <text evidence="12">Binds 2 [4Fe-4S] clusters. Binds 1 [4Fe-4S] cluster coordinated with 3 cysteines and an exchangeable S-adenosyl-L-methionine and 1 [4Fe-4S] cluster coordinated with 3 cysteines and the GTP-derived substrate.</text>
</comment>
<dbReference type="SFLD" id="SFLDG01067">
    <property type="entry name" value="SPASM/twitch_domain_containing"/>
    <property type="match status" value="1"/>
</dbReference>
<comment type="pathway">
    <text evidence="12">Cofactor biosynthesis; molybdopterin biosynthesis.</text>
</comment>
<dbReference type="SFLD" id="SFLDG01383">
    <property type="entry name" value="cyclic_pyranopterin_phosphate"/>
    <property type="match status" value="1"/>
</dbReference>
<dbReference type="GO" id="GO:0006777">
    <property type="term" value="P:Mo-molybdopterin cofactor biosynthetic process"/>
    <property type="evidence" value="ECO:0007669"/>
    <property type="project" value="UniProtKB-UniRule"/>
</dbReference>
<accession>A0A354YXV6</accession>
<feature type="binding site" evidence="12">
    <location>
        <position position="155"/>
    </location>
    <ligand>
        <name>GTP</name>
        <dbReference type="ChEBI" id="CHEBI:37565"/>
    </ligand>
</feature>
<dbReference type="Pfam" id="PF06463">
    <property type="entry name" value="Mob_synth_C"/>
    <property type="match status" value="1"/>
</dbReference>
<dbReference type="PANTHER" id="PTHR22960:SF0">
    <property type="entry name" value="MOLYBDENUM COFACTOR BIOSYNTHESIS PROTEIN 1"/>
    <property type="match status" value="1"/>
</dbReference>
<evidence type="ECO:0000259" key="13">
    <source>
        <dbReference type="PROSITE" id="PS51918"/>
    </source>
</evidence>
<dbReference type="Gene3D" id="3.20.20.70">
    <property type="entry name" value="Aldolase class I"/>
    <property type="match status" value="1"/>
</dbReference>
<keyword evidence="10 12" id="KW-0456">Lyase</keyword>
<feature type="binding site" evidence="12">
    <location>
        <position position="118"/>
    </location>
    <ligand>
        <name>S-adenosyl-L-methionine</name>
        <dbReference type="ChEBI" id="CHEBI:59789"/>
    </ligand>
</feature>
<dbReference type="InterPro" id="IPR058240">
    <property type="entry name" value="rSAM_sf"/>
</dbReference>
<dbReference type="EMBL" id="DNZF01000210">
    <property type="protein sequence ID" value="HBK54175.1"/>
    <property type="molecule type" value="Genomic_DNA"/>
</dbReference>
<dbReference type="SMART" id="SM00729">
    <property type="entry name" value="Elp3"/>
    <property type="match status" value="1"/>
</dbReference>
<dbReference type="STRING" id="378794.GCA_001570625_02774"/>
<dbReference type="GO" id="GO:0046872">
    <property type="term" value="F:metal ion binding"/>
    <property type="evidence" value="ECO:0007669"/>
    <property type="project" value="UniProtKB-KW"/>
</dbReference>
<evidence type="ECO:0000313" key="15">
    <source>
        <dbReference type="Proteomes" id="UP000263273"/>
    </source>
</evidence>